<dbReference type="InterPro" id="IPR001296">
    <property type="entry name" value="Glyco_trans_1"/>
</dbReference>
<dbReference type="Pfam" id="PF00534">
    <property type="entry name" value="Glycos_transf_1"/>
    <property type="match status" value="1"/>
</dbReference>
<protein>
    <recommendedName>
        <fullName evidence="1">Glycosyl transferase family 1 domain-containing protein</fullName>
    </recommendedName>
</protein>
<evidence type="ECO:0000313" key="3">
    <source>
        <dbReference type="Proteomes" id="UP000717534"/>
    </source>
</evidence>
<dbReference type="Proteomes" id="UP000717534">
    <property type="component" value="Unassembled WGS sequence"/>
</dbReference>
<accession>A0ABS3AUE9</accession>
<gene>
    <name evidence="2" type="ORF">JYU06_02530</name>
</gene>
<evidence type="ECO:0000259" key="1">
    <source>
        <dbReference type="Pfam" id="PF00534"/>
    </source>
</evidence>
<sequence length="329" mass="37888">MSKRIWISWEKQRRSIELAQYFGCELFLFEYTGILRYPKSIWYTLRVLRRKKNALCFVQNPSMILATLACVYGKLTSTFIVVDRHTTFLLTRKYRNTPSILLFKFLHRFTLRYADLTIVTNDFLADIVRNYRGRAFVLPDKLPLLEFTEKENLKGDKNILLISSFGADEPIQEVLDAMRLLRTGNVCLYISGNNSKLNQAIRDSAPSNVIFTGFLSNKKFVNLLYSVDIVMALTTSNHCMLCGCYEAVSACKPLITSKKNELQDYFVEAEFVDNTSQHICKITQHVLDNLPKYKVRVAASKTRIDSAWNKQVVGFEDLLKMSLAPPKNN</sequence>
<proteinExistence type="predicted"/>
<dbReference type="EMBL" id="JAFITO010000013">
    <property type="protein sequence ID" value="MBN4068386.1"/>
    <property type="molecule type" value="Genomic_DNA"/>
</dbReference>
<organism evidence="2 3">
    <name type="scientific">Desulfotalea psychrophila</name>
    <dbReference type="NCBI Taxonomy" id="84980"/>
    <lineage>
        <taxon>Bacteria</taxon>
        <taxon>Pseudomonadati</taxon>
        <taxon>Thermodesulfobacteriota</taxon>
        <taxon>Desulfobulbia</taxon>
        <taxon>Desulfobulbales</taxon>
        <taxon>Desulfocapsaceae</taxon>
        <taxon>Desulfotalea</taxon>
    </lineage>
</organism>
<dbReference type="Gene3D" id="3.40.50.2000">
    <property type="entry name" value="Glycogen Phosphorylase B"/>
    <property type="match status" value="1"/>
</dbReference>
<feature type="domain" description="Glycosyl transferase family 1" evidence="1">
    <location>
        <begin position="149"/>
        <end position="270"/>
    </location>
</feature>
<name>A0ABS3AUE9_9BACT</name>
<reference evidence="2 3" key="1">
    <citation type="submission" date="2021-02" db="EMBL/GenBank/DDBJ databases">
        <title>Activity-based single-cell genomes from oceanic crustal fluid captures similar information to metagenomic and metatranscriptomic surveys with orders of magnitude less sampling.</title>
        <authorList>
            <person name="D'Angelo T.S."/>
            <person name="Orcutt B.N."/>
        </authorList>
    </citation>
    <scope>NUCLEOTIDE SEQUENCE [LARGE SCALE GENOMIC DNA]</scope>
    <source>
        <strain evidence="2">AH-315-G02</strain>
    </source>
</reference>
<evidence type="ECO:0000313" key="2">
    <source>
        <dbReference type="EMBL" id="MBN4068386.1"/>
    </source>
</evidence>
<dbReference type="SUPFAM" id="SSF53756">
    <property type="entry name" value="UDP-Glycosyltransferase/glycogen phosphorylase"/>
    <property type="match status" value="1"/>
</dbReference>
<comment type="caution">
    <text evidence="2">The sequence shown here is derived from an EMBL/GenBank/DDBJ whole genome shotgun (WGS) entry which is preliminary data.</text>
</comment>
<keyword evidence="3" id="KW-1185">Reference proteome</keyword>